<dbReference type="Proteomes" id="UP000265540">
    <property type="component" value="Unassembled WGS sequence"/>
</dbReference>
<proteinExistence type="predicted"/>
<reference evidence="1 2" key="1">
    <citation type="journal article" date="2017" name="ISME J.">
        <title>Energy and carbon metabolisms in a deep terrestrial subsurface fluid microbial community.</title>
        <authorList>
            <person name="Momper L."/>
            <person name="Jungbluth S.P."/>
            <person name="Lee M.D."/>
            <person name="Amend J.P."/>
        </authorList>
    </citation>
    <scope>NUCLEOTIDE SEQUENCE [LARGE SCALE GENOMIC DNA]</scope>
    <source>
        <strain evidence="1">SURF_46</strain>
    </source>
</reference>
<dbReference type="InterPro" id="IPR038763">
    <property type="entry name" value="DHH_sf"/>
</dbReference>
<dbReference type="SUPFAM" id="SSF64182">
    <property type="entry name" value="DHH phosphoesterases"/>
    <property type="match status" value="1"/>
</dbReference>
<evidence type="ECO:0000313" key="2">
    <source>
        <dbReference type="Proteomes" id="UP000265540"/>
    </source>
</evidence>
<evidence type="ECO:0000313" key="1">
    <source>
        <dbReference type="EMBL" id="RJR27487.1"/>
    </source>
</evidence>
<dbReference type="AlphaFoldDB" id="A0A3A4ZKS8"/>
<dbReference type="Gene3D" id="3.90.1640.10">
    <property type="entry name" value="inorganic pyrophosphatase (n-terminal core)"/>
    <property type="match status" value="2"/>
</dbReference>
<accession>A0A3A4ZKS8</accession>
<protein>
    <submittedName>
        <fullName evidence="1">Uncharacterized protein</fullName>
    </submittedName>
</protein>
<dbReference type="EMBL" id="QZJF01000011">
    <property type="protein sequence ID" value="RJR27487.1"/>
    <property type="molecule type" value="Genomic_DNA"/>
</dbReference>
<name>A0A3A4ZKS8_UNCKA</name>
<comment type="caution">
    <text evidence="1">The sequence shown here is derived from an EMBL/GenBank/DDBJ whole genome shotgun (WGS) entry which is preliminary data.</text>
</comment>
<organism evidence="1 2">
    <name type="scientific">candidate division WWE3 bacterium</name>
    <dbReference type="NCBI Taxonomy" id="2053526"/>
    <lineage>
        <taxon>Bacteria</taxon>
        <taxon>Katanobacteria</taxon>
    </lineage>
</organism>
<gene>
    <name evidence="1" type="ORF">C4561_02210</name>
</gene>
<sequence>MEIKEKNNLITELLENSKRVAILPSKVSGVDAYCAGVGLYYMLKNKEKNVSLIYPGKIPEKCENLLRKEEIVSDLSSRELHVSIDYSNTPAAKVQYSTDHGILYLRISPVLKEFDVTRVRTELKGSDYDAFITIGAQVLDDFGQTYKELEKEIHAAKIVNLDNTDRNFRFGHFNIVEPFADSLSLLVLNTSVSWNLNVTKDAARALLLGVSHRAV</sequence>